<dbReference type="EMBL" id="AAOW01000001">
    <property type="protein sequence ID" value="EAR63116.1"/>
    <property type="molecule type" value="Genomic_DNA"/>
</dbReference>
<keyword evidence="3" id="KW-1185">Reference proteome</keyword>
<feature type="compositionally biased region" description="Polar residues" evidence="1">
    <location>
        <begin position="1"/>
        <end position="10"/>
    </location>
</feature>
<evidence type="ECO:0000313" key="2">
    <source>
        <dbReference type="EMBL" id="EAR63116.1"/>
    </source>
</evidence>
<evidence type="ECO:0000313" key="3">
    <source>
        <dbReference type="Proteomes" id="UP000002171"/>
    </source>
</evidence>
<feature type="compositionally biased region" description="Polar residues" evidence="1">
    <location>
        <begin position="21"/>
        <end position="30"/>
    </location>
</feature>
<dbReference type="AlphaFoldDB" id="A0A7U8GU50"/>
<dbReference type="RefSeq" id="WP_007022134.1">
    <property type="nucleotide sequence ID" value="NZ_CH724126.1"/>
</dbReference>
<protein>
    <submittedName>
        <fullName evidence="2">Uncharacterized protein</fullName>
    </submittedName>
</protein>
<feature type="compositionally biased region" description="Low complexity" evidence="1">
    <location>
        <begin position="149"/>
        <end position="162"/>
    </location>
</feature>
<gene>
    <name evidence="2" type="ORF">MED92_08351</name>
</gene>
<feature type="region of interest" description="Disordered" evidence="1">
    <location>
        <begin position="1"/>
        <end position="31"/>
    </location>
</feature>
<accession>A0A7U8GU50</accession>
<evidence type="ECO:0000256" key="1">
    <source>
        <dbReference type="SAM" id="MobiDB-lite"/>
    </source>
</evidence>
<comment type="caution">
    <text evidence="2">The sequence shown here is derived from an EMBL/GenBank/DDBJ whole genome shotgun (WGS) entry which is preliminary data.</text>
</comment>
<dbReference type="Proteomes" id="UP000002171">
    <property type="component" value="Unassembled WGS sequence"/>
</dbReference>
<name>A0A7U8GU50_NEPCE</name>
<feature type="region of interest" description="Disordered" evidence="1">
    <location>
        <begin position="131"/>
        <end position="182"/>
    </location>
</feature>
<proteinExistence type="predicted"/>
<dbReference type="OrthoDB" id="6120663at2"/>
<sequence length="182" mass="19930">MENNITSLGLSQPFAAPRGNGTESANQPRSAVQELLAPEQAGQVQLNQDIPQTSQIPEVENQLETRTNQTNNAEQATDQAAQQQQIESFLAEQTGQDEENFRGIDVQSALVLQESLRNRPETNLPQAESFAAANNPANDSDIPADANEQQSQDIQQRLQSRLAEQIPNDPGTEFPQLIETIA</sequence>
<reference evidence="2 3" key="1">
    <citation type="submission" date="2006-02" db="EMBL/GenBank/DDBJ databases">
        <authorList>
            <person name="Pinhassi J."/>
            <person name="Pedros-Alio C."/>
            <person name="Ferriera S."/>
            <person name="Johnson J."/>
            <person name="Kravitz S."/>
            <person name="Halpern A."/>
            <person name="Remington K."/>
            <person name="Beeson K."/>
            <person name="Tran B."/>
            <person name="Rogers Y.-H."/>
            <person name="Friedman R."/>
            <person name="Venter J.C."/>
        </authorList>
    </citation>
    <scope>NUCLEOTIDE SEQUENCE [LARGE SCALE GENOMIC DNA]</scope>
    <source>
        <strain evidence="2 3">MED92</strain>
    </source>
</reference>
<organism evidence="2 3">
    <name type="scientific">Neptuniibacter caesariensis</name>
    <dbReference type="NCBI Taxonomy" id="207954"/>
    <lineage>
        <taxon>Bacteria</taxon>
        <taxon>Pseudomonadati</taxon>
        <taxon>Pseudomonadota</taxon>
        <taxon>Gammaproteobacteria</taxon>
        <taxon>Oceanospirillales</taxon>
        <taxon>Oceanospirillaceae</taxon>
        <taxon>Neptuniibacter</taxon>
    </lineage>
</organism>